<reference evidence="5" key="3">
    <citation type="submission" date="2025-04" db="UniProtKB">
        <authorList>
            <consortium name="RefSeq"/>
        </authorList>
    </citation>
    <scope>IDENTIFICATION</scope>
    <source>
        <strain evidence="5">CBS 781.70</strain>
    </source>
</reference>
<dbReference type="Pfam" id="PF13472">
    <property type="entry name" value="Lipase_GDSL_2"/>
    <property type="match status" value="1"/>
</dbReference>
<dbReference type="Gene3D" id="3.40.50.1110">
    <property type="entry name" value="SGNH hydrolase"/>
    <property type="match status" value="1"/>
</dbReference>
<evidence type="ECO:0000313" key="3">
    <source>
        <dbReference type="EMBL" id="KAF1809652.1"/>
    </source>
</evidence>
<keyword evidence="4" id="KW-1185">Reference proteome</keyword>
<reference evidence="3 5" key="1">
    <citation type="submission" date="2020-01" db="EMBL/GenBank/DDBJ databases">
        <authorList>
            <consortium name="DOE Joint Genome Institute"/>
            <person name="Haridas S."/>
            <person name="Albert R."/>
            <person name="Binder M."/>
            <person name="Bloem J."/>
            <person name="Labutti K."/>
            <person name="Salamov A."/>
            <person name="Andreopoulos B."/>
            <person name="Baker S.E."/>
            <person name="Barry K."/>
            <person name="Bills G."/>
            <person name="Bluhm B.H."/>
            <person name="Cannon C."/>
            <person name="Castanera R."/>
            <person name="Culley D.E."/>
            <person name="Daum C."/>
            <person name="Ezra D."/>
            <person name="Gonzalez J.B."/>
            <person name="Henrissat B."/>
            <person name="Kuo A."/>
            <person name="Liang C."/>
            <person name="Lipzen A."/>
            <person name="Lutzoni F."/>
            <person name="Magnuson J."/>
            <person name="Mondo S."/>
            <person name="Nolan M."/>
            <person name="Ohm R."/>
            <person name="Pangilinan J."/>
            <person name="Park H.-J."/>
            <person name="Ramirez L."/>
            <person name="Alfaro M."/>
            <person name="Sun H."/>
            <person name="Tritt A."/>
            <person name="Yoshinaga Y."/>
            <person name="Zwiers L.-H."/>
            <person name="Turgeon B.G."/>
            <person name="Goodwin S.B."/>
            <person name="Spatafora J.W."/>
            <person name="Crous P.W."/>
            <person name="Grigoriev I.V."/>
        </authorList>
    </citation>
    <scope>NUCLEOTIDE SEQUENCE</scope>
    <source>
        <strain evidence="3 5">CBS 781.70</strain>
    </source>
</reference>
<dbReference type="EMBL" id="ML975171">
    <property type="protein sequence ID" value="KAF1809652.1"/>
    <property type="molecule type" value="Genomic_DNA"/>
</dbReference>
<keyword evidence="3 5" id="KW-0378">Hydrolase</keyword>
<name>A0A6G1FVE5_9PEZI</name>
<dbReference type="AlphaFoldDB" id="A0A6G1FVE5"/>
<feature type="domain" description="SGNH hydrolase-type esterase" evidence="2">
    <location>
        <begin position="24"/>
        <end position="225"/>
    </location>
</feature>
<proteinExistence type="predicted"/>
<feature type="signal peptide" evidence="1">
    <location>
        <begin position="1"/>
        <end position="18"/>
    </location>
</feature>
<reference evidence="5" key="2">
    <citation type="submission" date="2020-04" db="EMBL/GenBank/DDBJ databases">
        <authorList>
            <consortium name="NCBI Genome Project"/>
        </authorList>
    </citation>
    <scope>NUCLEOTIDE SEQUENCE</scope>
    <source>
        <strain evidence="5">CBS 781.70</strain>
    </source>
</reference>
<protein>
    <submittedName>
        <fullName evidence="3 5">SGNH hydrolase</fullName>
    </submittedName>
</protein>
<organism evidence="3">
    <name type="scientific">Eremomyces bilateralis CBS 781.70</name>
    <dbReference type="NCBI Taxonomy" id="1392243"/>
    <lineage>
        <taxon>Eukaryota</taxon>
        <taxon>Fungi</taxon>
        <taxon>Dikarya</taxon>
        <taxon>Ascomycota</taxon>
        <taxon>Pezizomycotina</taxon>
        <taxon>Dothideomycetes</taxon>
        <taxon>Dothideomycetes incertae sedis</taxon>
        <taxon>Eremomycetales</taxon>
        <taxon>Eremomycetaceae</taxon>
        <taxon>Eremomyces</taxon>
    </lineage>
</organism>
<keyword evidence="1" id="KW-0732">Signal</keyword>
<dbReference type="OrthoDB" id="21678at2759"/>
<evidence type="ECO:0000313" key="5">
    <source>
        <dbReference type="RefSeq" id="XP_033531283.1"/>
    </source>
</evidence>
<dbReference type="InterPro" id="IPR013830">
    <property type="entry name" value="SGNH_hydro"/>
</dbReference>
<dbReference type="PANTHER" id="PTHR37981:SF1">
    <property type="entry name" value="SGNH HYDROLASE-TYPE ESTERASE DOMAIN-CONTAINING PROTEIN"/>
    <property type="match status" value="1"/>
</dbReference>
<dbReference type="GO" id="GO:0006629">
    <property type="term" value="P:lipid metabolic process"/>
    <property type="evidence" value="ECO:0007669"/>
    <property type="project" value="TreeGrafter"/>
</dbReference>
<sequence>MGIWVVGAIALQILGATALQLASLGSSFAAGPGLPEGGNYAHIFASRLAANLTDLSVSGSTLLNINSQIAGIPGDADLITVTSGGNDLGYVGGLTKDSDGGHAADPSISEQTLVNRFNSALTQIHTQAPSAKIYLVEYLTILGPDVTPLSKDVPFNAERVEHHRGVAATLQRATAQAAEGKAWVERIPVAQASQRNGVGSAIPWINGNPGSTTNGAAWHPTAAGMNAVANMLYEKARQRPE</sequence>
<dbReference type="SUPFAM" id="SSF52266">
    <property type="entry name" value="SGNH hydrolase"/>
    <property type="match status" value="1"/>
</dbReference>
<accession>A0A6G1FVE5</accession>
<dbReference type="RefSeq" id="XP_033531283.1">
    <property type="nucleotide sequence ID" value="XM_033680107.1"/>
</dbReference>
<evidence type="ECO:0000256" key="1">
    <source>
        <dbReference type="SAM" id="SignalP"/>
    </source>
</evidence>
<dbReference type="InterPro" id="IPR037460">
    <property type="entry name" value="SEST-like"/>
</dbReference>
<feature type="chain" id="PRO_5044631611" evidence="1">
    <location>
        <begin position="19"/>
        <end position="241"/>
    </location>
</feature>
<evidence type="ECO:0000313" key="4">
    <source>
        <dbReference type="Proteomes" id="UP000504638"/>
    </source>
</evidence>
<dbReference type="GeneID" id="54420677"/>
<gene>
    <name evidence="3 5" type="ORF">P152DRAFT_461337</name>
</gene>
<dbReference type="InterPro" id="IPR036514">
    <property type="entry name" value="SGNH_hydro_sf"/>
</dbReference>
<dbReference type="PANTHER" id="PTHR37981">
    <property type="entry name" value="LIPASE 2"/>
    <property type="match status" value="1"/>
</dbReference>
<dbReference type="GO" id="GO:0016788">
    <property type="term" value="F:hydrolase activity, acting on ester bonds"/>
    <property type="evidence" value="ECO:0007669"/>
    <property type="project" value="InterPro"/>
</dbReference>
<dbReference type="CDD" id="cd01823">
    <property type="entry name" value="SEST_like"/>
    <property type="match status" value="1"/>
</dbReference>
<evidence type="ECO:0000259" key="2">
    <source>
        <dbReference type="Pfam" id="PF13472"/>
    </source>
</evidence>
<dbReference type="Proteomes" id="UP000504638">
    <property type="component" value="Unplaced"/>
</dbReference>